<feature type="region of interest" description="Disordered" evidence="1">
    <location>
        <begin position="208"/>
        <end position="248"/>
    </location>
</feature>
<feature type="compositionally biased region" description="Acidic residues" evidence="1">
    <location>
        <begin position="668"/>
        <end position="721"/>
    </location>
</feature>
<dbReference type="Gene3D" id="2.40.50.140">
    <property type="entry name" value="Nucleic acid-binding proteins"/>
    <property type="match status" value="1"/>
</dbReference>
<feature type="region of interest" description="Disordered" evidence="1">
    <location>
        <begin position="983"/>
        <end position="1106"/>
    </location>
</feature>
<feature type="region of interest" description="Disordered" evidence="1">
    <location>
        <begin position="1607"/>
        <end position="1632"/>
    </location>
</feature>
<dbReference type="EMBL" id="JAPEUV010000024">
    <property type="protein sequence ID" value="KAJ4339169.1"/>
    <property type="molecule type" value="Genomic_DNA"/>
</dbReference>
<reference evidence="2" key="1">
    <citation type="submission" date="2022-10" db="EMBL/GenBank/DDBJ databases">
        <title>Tapping the CABI collections for fungal endophytes: first genome assemblies for Collariella, Neodidymelliopsis, Ascochyta clinopodiicola, Didymella pomorum, Didymosphaeria variabile, Neocosmospora piperis and Neocucurbitaria cava.</title>
        <authorList>
            <person name="Hill R."/>
        </authorList>
    </citation>
    <scope>NUCLEOTIDE SEQUENCE</scope>
    <source>
        <strain evidence="2">IMI 360193</strain>
    </source>
</reference>
<feature type="compositionally biased region" description="Low complexity" evidence="1">
    <location>
        <begin position="1388"/>
        <end position="1418"/>
    </location>
</feature>
<dbReference type="OrthoDB" id="5363079at2759"/>
<evidence type="ECO:0000313" key="3">
    <source>
        <dbReference type="Proteomes" id="UP001140562"/>
    </source>
</evidence>
<feature type="compositionally biased region" description="Low complexity" evidence="1">
    <location>
        <begin position="858"/>
        <end position="875"/>
    </location>
</feature>
<feature type="region of interest" description="Disordered" evidence="1">
    <location>
        <begin position="855"/>
        <end position="886"/>
    </location>
</feature>
<feature type="region of interest" description="Disordered" evidence="1">
    <location>
        <begin position="266"/>
        <end position="387"/>
    </location>
</feature>
<proteinExistence type="predicted"/>
<feature type="compositionally biased region" description="Acidic residues" evidence="1">
    <location>
        <begin position="322"/>
        <end position="336"/>
    </location>
</feature>
<feature type="compositionally biased region" description="Polar residues" evidence="1">
    <location>
        <begin position="1305"/>
        <end position="1348"/>
    </location>
</feature>
<comment type="caution">
    <text evidence="2">The sequence shown here is derived from an EMBL/GenBank/DDBJ whole genome shotgun (WGS) entry which is preliminary data.</text>
</comment>
<feature type="compositionally biased region" description="Polar residues" evidence="1">
    <location>
        <begin position="1158"/>
        <end position="1167"/>
    </location>
</feature>
<accession>A0A9W9C1R7</accession>
<evidence type="ECO:0000313" key="2">
    <source>
        <dbReference type="EMBL" id="KAJ4339169.1"/>
    </source>
</evidence>
<keyword evidence="3" id="KW-1185">Reference proteome</keyword>
<evidence type="ECO:0008006" key="4">
    <source>
        <dbReference type="Google" id="ProtNLM"/>
    </source>
</evidence>
<feature type="region of interest" description="Disordered" evidence="1">
    <location>
        <begin position="1366"/>
        <end position="1425"/>
    </location>
</feature>
<feature type="region of interest" description="Disordered" evidence="1">
    <location>
        <begin position="950"/>
        <end position="969"/>
    </location>
</feature>
<protein>
    <recommendedName>
        <fullName evidence="4">Telomeric single stranded DNA binding POT1/Cdc13 domain-containing protein</fullName>
    </recommendedName>
</protein>
<dbReference type="InterPro" id="IPR012340">
    <property type="entry name" value="NA-bd_OB-fold"/>
</dbReference>
<feature type="compositionally biased region" description="Basic residues" evidence="1">
    <location>
        <begin position="1092"/>
        <end position="1101"/>
    </location>
</feature>
<feature type="region of interest" description="Disordered" evidence="1">
    <location>
        <begin position="392"/>
        <end position="411"/>
    </location>
</feature>
<sequence>MEHVHIAALQPNLDALESKQIKAVVTLIWPYSSSQRQFALLLAEPDFRLRRKRGGQVRVRFSSTSARALAATGVGIGDEVVLSLHGARFAQDGAVSTPGKSIDWELAYTQTFAISVRRDGVEIANLEMINAVPTPAPRSPVKRAAAAPSPFPQWSSPAFLKRARLSDGPFFEQPAFDPLADAYNEGHDKKRRRKSYRDWTAWKYTTRTPSPEKEDVALEGDSEEAMSSPSRRPQLPKTPISPSRTEATSVAAEMQEDLEYVEETTIADSADGDTTVDDGELQKVYAPLSTSPQRPHRDTVPQIEYSDLPLDSQYDFGGDTELNTEDEDEDEEEDVAVPEVEAAEVSATEVATDLGDELEEAEEEHSVMKAEAEASHLDASAAEEDREAVVELQRPEEISEEAEETTIDETLPEVVEPAKVVEDALTVAMPPPSLPALHTDFTVPASTELLTPIGRAPSSPNLQAVDSATLPLPSPFPGEQSTSYFEQVLAGQQQAPLDGLPVQDQPVADDDTDYIMENSFFSSISSSRAGGTHQDHETAFTPVRFTFGMDGAGWSRPLDLSSPPPEDAPPIALEEAAPTAAQDVNNIEQEVQNQTFLTEQSDLVEDVSYSSLTGTFDGDITSALRVRNEIPGTVTESVPAPAETAFRTVETEAAESAPISSNVVGLPSDEESEDGENEVDSNDEVMVEPDEEHSTEEDTASESEDEAEAESESESESEVDEVDVRQASTVENREHREPDNTASRIEPVDKGEPSRSPKDDTNVATQTSAAVSEVVDLESPSGGEGSEVGETYEKTVDPGQSDTISVDAQPVSRTEAAGNVGQNNFDPRIGLAEEVTDSTIPENCKFDDFIAANVTQQPPTVRSSSPSRPIRKPASITIPDTYEESPSLAFDDWEPQLGMDEPLPFIEDHDLPRGTQIIADDDVETADVEVEAPVTQHDAVQSDIKMESIEDGPTYLISQSQDVPQESVPDPATELMIAIPENGHKLREHQFEAVPATAPARNTRSKAKSAASPTEEDGYVSNLSTSMRRTRSKASFDSTNRDTASPTQSRGPNRSTATPTRTRDATQISPYSLRSQSKQLSPEQGVTASRALTRKSPRKLIRRDTDFDIVPSQVENRDLFGSMFEPSQELGIGYSQLSQGTYSDVGFVKDSEEDTSHSEGSISTVQYSDDDEVRADLNDPAEVDEDVQPATPQLKPPPSFLQSSRQTRSRSRSMGQQSAVSPVQPPHSPRRSPRLTRSTFSPTPSPRVARTTRAAVQVSSPVPEAAEEDQSEEETPKAREKSISYPELPAEGEGDLRSSPPVPHSAQQSNLQERNLPTPDGTQQTAMEPPLSSQPRQPEQSLLITPDFTQQSSAAALLRSFDIPLPGVETQPAPQSPILRTSPRRKPAIASPKPSSPAQQSSPVQQSSDAISAADESATLVTNPSPPSIGLSTPLAYYTPLRDLIYFLNRSSQFHSSTNPDILALCTSPSISPSKANKGPRHWTTTLHITDLSIWPQTRTVQCFRAYATALPAAEAGDVVLLSKFKVESRQRVPLLRSVDESSWCVWRYGKPVWGKKGGKWGELRAREEVKGPVVERGVGEWAEVENLRAWYVGIVKGELERLAAQRESGGRELRSSSKAVEVDVEEVGRDE</sequence>
<feature type="compositionally biased region" description="Low complexity" evidence="1">
    <location>
        <begin position="1202"/>
        <end position="1222"/>
    </location>
</feature>
<feature type="compositionally biased region" description="Basic and acidic residues" evidence="1">
    <location>
        <begin position="746"/>
        <end position="761"/>
    </location>
</feature>
<dbReference type="SUPFAM" id="SSF50249">
    <property type="entry name" value="Nucleic acid-binding proteins"/>
    <property type="match status" value="1"/>
</dbReference>
<feature type="region of interest" description="Disordered" evidence="1">
    <location>
        <begin position="1145"/>
        <end position="1348"/>
    </location>
</feature>
<name>A0A9W9C1R7_9PLEO</name>
<feature type="compositionally biased region" description="Acidic residues" evidence="1">
    <location>
        <begin position="354"/>
        <end position="363"/>
    </location>
</feature>
<feature type="compositionally biased region" description="Basic and acidic residues" evidence="1">
    <location>
        <begin position="364"/>
        <end position="376"/>
    </location>
</feature>
<gene>
    <name evidence="2" type="ORF">N0V87_003343</name>
</gene>
<feature type="compositionally biased region" description="Polar residues" evidence="1">
    <location>
        <begin position="1021"/>
        <end position="1087"/>
    </location>
</feature>
<feature type="compositionally biased region" description="Low complexity" evidence="1">
    <location>
        <begin position="1235"/>
        <end position="1248"/>
    </location>
</feature>
<evidence type="ECO:0000256" key="1">
    <source>
        <dbReference type="SAM" id="MobiDB-lite"/>
    </source>
</evidence>
<feature type="compositionally biased region" description="Basic and acidic residues" evidence="1">
    <location>
        <begin position="1147"/>
        <end position="1157"/>
    </location>
</feature>
<feature type="compositionally biased region" description="Low complexity" evidence="1">
    <location>
        <begin position="337"/>
        <end position="353"/>
    </location>
</feature>
<dbReference type="Proteomes" id="UP001140562">
    <property type="component" value="Unassembled WGS sequence"/>
</dbReference>
<feature type="compositionally biased region" description="Acidic residues" evidence="1">
    <location>
        <begin position="1168"/>
        <end position="1187"/>
    </location>
</feature>
<feature type="region of interest" description="Disordered" evidence="1">
    <location>
        <begin position="650"/>
        <end position="826"/>
    </location>
</feature>
<feature type="compositionally biased region" description="Basic and acidic residues" evidence="1">
    <location>
        <begin position="1607"/>
        <end position="1616"/>
    </location>
</feature>
<organism evidence="2 3">
    <name type="scientific">Didymella glomerata</name>
    <dbReference type="NCBI Taxonomy" id="749621"/>
    <lineage>
        <taxon>Eukaryota</taxon>
        <taxon>Fungi</taxon>
        <taxon>Dikarya</taxon>
        <taxon>Ascomycota</taxon>
        <taxon>Pezizomycotina</taxon>
        <taxon>Dothideomycetes</taxon>
        <taxon>Pleosporomycetidae</taxon>
        <taxon>Pleosporales</taxon>
        <taxon>Pleosporineae</taxon>
        <taxon>Didymellaceae</taxon>
        <taxon>Didymella</taxon>
    </lineage>
</organism>
<feature type="compositionally biased region" description="Acidic residues" evidence="1">
    <location>
        <begin position="270"/>
        <end position="279"/>
    </location>
</feature>
<feature type="compositionally biased region" description="Acidic residues" evidence="1">
    <location>
        <begin position="398"/>
        <end position="411"/>
    </location>
</feature>